<dbReference type="FunFam" id="1.20.5.460:FF:000001">
    <property type="entry name" value="Bifunctional protein PutA"/>
    <property type="match status" value="1"/>
</dbReference>
<evidence type="ECO:0000313" key="4">
    <source>
        <dbReference type="Proteomes" id="UP001155500"/>
    </source>
</evidence>
<reference evidence="3" key="1">
    <citation type="submission" date="2016-03" db="EMBL/GenBank/DDBJ databases">
        <title>Co-evolution between Pasteurellaceae and their hosts.</title>
        <authorList>
            <person name="Hansen M.J."/>
            <person name="Bojesen A.M."/>
            <person name="Planet P."/>
        </authorList>
    </citation>
    <scope>NUCLEOTIDE SEQUENCE</scope>
    <source>
        <strain evidence="3">146/S8/89</strain>
    </source>
</reference>
<evidence type="ECO:0000259" key="2">
    <source>
        <dbReference type="Pfam" id="PF18327"/>
    </source>
</evidence>
<dbReference type="RefSeq" id="WP_279571556.1">
    <property type="nucleotide sequence ID" value="NZ_LWID01000001.1"/>
</dbReference>
<name>A0A9X4PB16_9PAST</name>
<dbReference type="InterPro" id="IPR024090">
    <property type="entry name" value="PRODH_PutA_dom_I"/>
</dbReference>
<dbReference type="InterPro" id="IPR024089">
    <property type="entry name" value="PRODH_PutA_dom_I/II"/>
</dbReference>
<proteinExistence type="predicted"/>
<dbReference type="SUPFAM" id="SSF81935">
    <property type="entry name" value="N-terminal domain of bifunctional PutA protein"/>
    <property type="match status" value="1"/>
</dbReference>
<accession>A0A9X4PB16</accession>
<dbReference type="EMBL" id="LWID01000001">
    <property type="protein sequence ID" value="MDG6894051.1"/>
    <property type="molecule type" value="Genomic_DNA"/>
</dbReference>
<dbReference type="GO" id="GO:0003842">
    <property type="term" value="F:L-glutamate gamma-semialdehyde dehydrogenase activity"/>
    <property type="evidence" value="ECO:0007669"/>
    <property type="project" value="InterPro"/>
</dbReference>
<sequence>MSFDLARQYGVSRQAITDYYRINEKTVVDELYQTLDFSPDQEKRIKQNGIKLINHLRQTKKNRYSVDALMQEYSLGDDEGIALMCLAEALLRIPDAQTRDELIQDKLKEGDWKAHIDKSLLYLLMLPVMDYY</sequence>
<feature type="domain" description="Proline utilization A proline dehydrogenase N-terminal" evidence="2">
    <location>
        <begin position="12"/>
        <end position="57"/>
    </location>
</feature>
<evidence type="ECO:0000259" key="1">
    <source>
        <dbReference type="Pfam" id="PF14850"/>
    </source>
</evidence>
<keyword evidence="4" id="KW-1185">Reference proteome</keyword>
<organism evidence="3 4">
    <name type="scientific">Volucribacter amazonae</name>
    <dbReference type="NCBI Taxonomy" id="256731"/>
    <lineage>
        <taxon>Bacteria</taxon>
        <taxon>Pseudomonadati</taxon>
        <taxon>Pseudomonadota</taxon>
        <taxon>Gammaproteobacteria</taxon>
        <taxon>Pasteurellales</taxon>
        <taxon>Pasteurellaceae</taxon>
        <taxon>Volucribacter</taxon>
    </lineage>
</organism>
<comment type="caution">
    <text evidence="3">The sequence shown here is derived from an EMBL/GenBank/DDBJ whole genome shotgun (WGS) entry which is preliminary data.</text>
</comment>
<evidence type="ECO:0000313" key="3">
    <source>
        <dbReference type="EMBL" id="MDG6894051.1"/>
    </source>
</evidence>
<protein>
    <submittedName>
        <fullName evidence="3">Uncharacterized protein</fullName>
    </submittedName>
</protein>
<dbReference type="Pfam" id="PF14850">
    <property type="entry name" value="Pro_dh-DNA_bdg"/>
    <property type="match status" value="1"/>
</dbReference>
<dbReference type="Pfam" id="PF18327">
    <property type="entry name" value="PRODH"/>
    <property type="match status" value="1"/>
</dbReference>
<dbReference type="Gene3D" id="1.10.2060.10">
    <property type="entry name" value="PutA proline dehydrogenase (PRODH), domain 2"/>
    <property type="match status" value="1"/>
</dbReference>
<gene>
    <name evidence="3" type="ORF">A6A20_00015</name>
</gene>
<dbReference type="Gene3D" id="1.20.5.550">
    <property type="entry name" value="Single Helix bin"/>
    <property type="match status" value="1"/>
</dbReference>
<dbReference type="Proteomes" id="UP001155500">
    <property type="component" value="Unassembled WGS sequence"/>
</dbReference>
<dbReference type="InterPro" id="IPR024082">
    <property type="entry name" value="PRODH_PutA_dom_II"/>
</dbReference>
<dbReference type="InterPro" id="IPR041349">
    <property type="entry name" value="PRODH"/>
</dbReference>
<feature type="domain" description="Proline dehydrogenase PutA" evidence="1">
    <location>
        <begin position="66"/>
        <end position="120"/>
    </location>
</feature>
<dbReference type="AlphaFoldDB" id="A0A9X4PB16"/>